<accession>A0A963YRJ1</accession>
<keyword evidence="6 9" id="KW-0067">ATP-binding</keyword>
<proteinExistence type="inferred from homology"/>
<keyword evidence="7" id="KW-0472">Membrane</keyword>
<evidence type="ECO:0000256" key="4">
    <source>
        <dbReference type="ARBA" id="ARBA00022475"/>
    </source>
</evidence>
<reference evidence="9" key="1">
    <citation type="journal article" date="2021" name="Microorganisms">
        <title>Acidisoma silvae sp. nov. and Acidisomacellulosilytica sp. nov., Two Acidophilic Bacteria Isolated from Decaying Wood, Hydrolyzing Cellulose and Producing Poly-3-hydroxybutyrate.</title>
        <authorList>
            <person name="Mieszkin S."/>
            <person name="Pouder E."/>
            <person name="Uroz S."/>
            <person name="Simon-Colin C."/>
            <person name="Alain K."/>
        </authorList>
    </citation>
    <scope>NUCLEOTIDE SEQUENCE</scope>
    <source>
        <strain evidence="9">HW T2.11</strain>
    </source>
</reference>
<dbReference type="Pfam" id="PF00005">
    <property type="entry name" value="ABC_tran"/>
    <property type="match status" value="1"/>
</dbReference>
<sequence>MALVQADNATALLKTGVEALRVNDMHKSFGPHEVLKGISMTAHEHDVIAILGSSGSGKSTFLRCINLLEMPNSGEVRIKGELIKMKRLRDGTQEPADARQVERIRRELGMVFQQFNLWSHMTVIQNLIEAPMHVLSLSRREATERAETMLEKVGLTAKRDAYPIQLSGGQQQRVGIARALCMEPAVLLFDEPTSALDPELVGEVLAVMRKLAEEGRTMLVVTHEMGFARQVANRVVFLHQGKIEEEGTPDEVFLNPKSDRCRQFLSRIHS</sequence>
<dbReference type="GO" id="GO:0005524">
    <property type="term" value="F:ATP binding"/>
    <property type="evidence" value="ECO:0007669"/>
    <property type="project" value="UniProtKB-KW"/>
</dbReference>
<gene>
    <name evidence="9" type="ORF">ASILVAE211_08730</name>
</gene>
<evidence type="ECO:0000313" key="9">
    <source>
        <dbReference type="EMBL" id="MCB8875262.1"/>
    </source>
</evidence>
<dbReference type="PROSITE" id="PS00211">
    <property type="entry name" value="ABC_TRANSPORTER_1"/>
    <property type="match status" value="1"/>
</dbReference>
<dbReference type="CDD" id="cd03262">
    <property type="entry name" value="ABC_HisP_GlnQ"/>
    <property type="match status" value="1"/>
</dbReference>
<dbReference type="InterPro" id="IPR003439">
    <property type="entry name" value="ABC_transporter-like_ATP-bd"/>
</dbReference>
<evidence type="ECO:0000256" key="3">
    <source>
        <dbReference type="ARBA" id="ARBA00022448"/>
    </source>
</evidence>
<dbReference type="SMART" id="SM00382">
    <property type="entry name" value="AAA"/>
    <property type="match status" value="1"/>
</dbReference>
<dbReference type="InterPro" id="IPR027417">
    <property type="entry name" value="P-loop_NTPase"/>
</dbReference>
<comment type="subcellular location">
    <subcellularLocation>
        <location evidence="1">Cell membrane</location>
        <topology evidence="1">Peripheral membrane protein</topology>
    </subcellularLocation>
</comment>
<dbReference type="FunFam" id="3.40.50.300:FF:000020">
    <property type="entry name" value="Amino acid ABC transporter ATP-binding component"/>
    <property type="match status" value="1"/>
</dbReference>
<dbReference type="InterPro" id="IPR030679">
    <property type="entry name" value="ABC_ATPase_HisP-typ"/>
</dbReference>
<dbReference type="AlphaFoldDB" id="A0A963YRJ1"/>
<dbReference type="GO" id="GO:0016887">
    <property type="term" value="F:ATP hydrolysis activity"/>
    <property type="evidence" value="ECO:0007669"/>
    <property type="project" value="InterPro"/>
</dbReference>
<feature type="domain" description="ABC transporter" evidence="8">
    <location>
        <begin position="20"/>
        <end position="265"/>
    </location>
</feature>
<protein>
    <submittedName>
        <fullName evidence="9">ATP-binding cassette domain-containing protein</fullName>
    </submittedName>
</protein>
<dbReference type="InterPro" id="IPR050086">
    <property type="entry name" value="MetN_ABC_transporter-like"/>
</dbReference>
<dbReference type="GO" id="GO:0005886">
    <property type="term" value="C:plasma membrane"/>
    <property type="evidence" value="ECO:0007669"/>
    <property type="project" value="UniProtKB-SubCell"/>
</dbReference>
<dbReference type="RefSeq" id="WP_319799546.1">
    <property type="nucleotide sequence ID" value="NZ_JAESVB010000003.1"/>
</dbReference>
<evidence type="ECO:0000259" key="8">
    <source>
        <dbReference type="PROSITE" id="PS50893"/>
    </source>
</evidence>
<dbReference type="PANTHER" id="PTHR43166">
    <property type="entry name" value="AMINO ACID IMPORT ATP-BINDING PROTEIN"/>
    <property type="match status" value="1"/>
</dbReference>
<evidence type="ECO:0000256" key="5">
    <source>
        <dbReference type="ARBA" id="ARBA00022741"/>
    </source>
</evidence>
<keyword evidence="4" id="KW-1003">Cell membrane</keyword>
<dbReference type="InterPro" id="IPR003593">
    <property type="entry name" value="AAA+_ATPase"/>
</dbReference>
<comment type="caution">
    <text evidence="9">The sequence shown here is derived from an EMBL/GenBank/DDBJ whole genome shotgun (WGS) entry which is preliminary data.</text>
</comment>
<comment type="similarity">
    <text evidence="2">Belongs to the ABC transporter superfamily.</text>
</comment>
<dbReference type="PROSITE" id="PS50893">
    <property type="entry name" value="ABC_TRANSPORTER_2"/>
    <property type="match status" value="1"/>
</dbReference>
<dbReference type="Proteomes" id="UP000708298">
    <property type="component" value="Unassembled WGS sequence"/>
</dbReference>
<dbReference type="PIRSF" id="PIRSF039085">
    <property type="entry name" value="ABC_ATPase_HisP"/>
    <property type="match status" value="1"/>
</dbReference>
<organism evidence="9 10">
    <name type="scientific">Acidisoma silvae</name>
    <dbReference type="NCBI Taxonomy" id="2802396"/>
    <lineage>
        <taxon>Bacteria</taxon>
        <taxon>Pseudomonadati</taxon>
        <taxon>Pseudomonadota</taxon>
        <taxon>Alphaproteobacteria</taxon>
        <taxon>Acetobacterales</taxon>
        <taxon>Acidocellaceae</taxon>
        <taxon>Acidisoma</taxon>
    </lineage>
</organism>
<dbReference type="InterPro" id="IPR017871">
    <property type="entry name" value="ABC_transporter-like_CS"/>
</dbReference>
<dbReference type="Gene3D" id="3.40.50.300">
    <property type="entry name" value="P-loop containing nucleotide triphosphate hydrolases"/>
    <property type="match status" value="1"/>
</dbReference>
<evidence type="ECO:0000256" key="1">
    <source>
        <dbReference type="ARBA" id="ARBA00004202"/>
    </source>
</evidence>
<evidence type="ECO:0000256" key="6">
    <source>
        <dbReference type="ARBA" id="ARBA00022840"/>
    </source>
</evidence>
<name>A0A963YRJ1_9PROT</name>
<evidence type="ECO:0000256" key="7">
    <source>
        <dbReference type="ARBA" id="ARBA00023136"/>
    </source>
</evidence>
<reference evidence="9" key="2">
    <citation type="submission" date="2021-01" db="EMBL/GenBank/DDBJ databases">
        <authorList>
            <person name="Mieszkin S."/>
            <person name="Pouder E."/>
            <person name="Alain K."/>
        </authorList>
    </citation>
    <scope>NUCLEOTIDE SEQUENCE</scope>
    <source>
        <strain evidence="9">HW T2.11</strain>
    </source>
</reference>
<evidence type="ECO:0000256" key="2">
    <source>
        <dbReference type="ARBA" id="ARBA00005417"/>
    </source>
</evidence>
<dbReference type="SUPFAM" id="SSF52540">
    <property type="entry name" value="P-loop containing nucleoside triphosphate hydrolases"/>
    <property type="match status" value="1"/>
</dbReference>
<keyword evidence="5" id="KW-0547">Nucleotide-binding</keyword>
<keyword evidence="3" id="KW-0813">Transport</keyword>
<dbReference type="EMBL" id="JAESVB010000003">
    <property type="protein sequence ID" value="MCB8875262.1"/>
    <property type="molecule type" value="Genomic_DNA"/>
</dbReference>
<dbReference type="GO" id="GO:0015424">
    <property type="term" value="F:ABC-type amino acid transporter activity"/>
    <property type="evidence" value="ECO:0007669"/>
    <property type="project" value="InterPro"/>
</dbReference>
<evidence type="ECO:0000313" key="10">
    <source>
        <dbReference type="Proteomes" id="UP000708298"/>
    </source>
</evidence>
<keyword evidence="10" id="KW-1185">Reference proteome</keyword>
<dbReference type="PANTHER" id="PTHR43166:SF35">
    <property type="entry name" value="L-CYSTINE IMPORT ATP-BINDING PROTEIN TCYN"/>
    <property type="match status" value="1"/>
</dbReference>